<protein>
    <submittedName>
        <fullName evidence="2">Uncharacterized protein</fullName>
    </submittedName>
</protein>
<dbReference type="WBParaSite" id="JU765_v2.g20025.t1">
    <property type="protein sequence ID" value="JU765_v2.g20025.t1"/>
    <property type="gene ID" value="JU765_v2.g20025"/>
</dbReference>
<evidence type="ECO:0000313" key="1">
    <source>
        <dbReference type="Proteomes" id="UP000887576"/>
    </source>
</evidence>
<sequence>MEEITKQQNLLEEINDQVMLLRKQNCDTKQKEQEMWDVQQGITILKRKLKMTSQDLKDEQNSKTTESETGSICEPGPKLEKHLLAVQNQLIEEIIEEQRQIVELSTRLEELQADLLLHEEQNGLSNREKTPLAARPKLPPPPPPPILDSNEIEKAIPTNGILEEIGQGCDECHRQESRHQILIDQIAKMRDECAQFRAKLEDSRETQKTITVDAADDFGTASVVVTKF</sequence>
<dbReference type="Proteomes" id="UP000887576">
    <property type="component" value="Unplaced"/>
</dbReference>
<reference evidence="2" key="1">
    <citation type="submission" date="2022-11" db="UniProtKB">
        <authorList>
            <consortium name="WormBaseParasite"/>
        </authorList>
    </citation>
    <scope>IDENTIFICATION</scope>
</reference>
<name>A0AC34QWQ8_9BILA</name>
<evidence type="ECO:0000313" key="2">
    <source>
        <dbReference type="WBParaSite" id="JU765_v2.g20025.t1"/>
    </source>
</evidence>
<accession>A0AC34QWQ8</accession>
<proteinExistence type="predicted"/>
<organism evidence="1 2">
    <name type="scientific">Panagrolaimus sp. JU765</name>
    <dbReference type="NCBI Taxonomy" id="591449"/>
    <lineage>
        <taxon>Eukaryota</taxon>
        <taxon>Metazoa</taxon>
        <taxon>Ecdysozoa</taxon>
        <taxon>Nematoda</taxon>
        <taxon>Chromadorea</taxon>
        <taxon>Rhabditida</taxon>
        <taxon>Tylenchina</taxon>
        <taxon>Panagrolaimomorpha</taxon>
        <taxon>Panagrolaimoidea</taxon>
        <taxon>Panagrolaimidae</taxon>
        <taxon>Panagrolaimus</taxon>
    </lineage>
</organism>